<evidence type="ECO:0000313" key="5">
    <source>
        <dbReference type="EMBL" id="MEV4926783.1"/>
    </source>
</evidence>
<organism evidence="5 6">
    <name type="scientific">Streptomyces roseoverticillatus</name>
    <dbReference type="NCBI Taxonomy" id="66429"/>
    <lineage>
        <taxon>Bacteria</taxon>
        <taxon>Bacillati</taxon>
        <taxon>Actinomycetota</taxon>
        <taxon>Actinomycetes</taxon>
        <taxon>Kitasatosporales</taxon>
        <taxon>Streptomycetaceae</taxon>
        <taxon>Streptomyces</taxon>
    </lineage>
</organism>
<keyword evidence="2" id="KW-0285">Flavoprotein</keyword>
<dbReference type="InterPro" id="IPR036188">
    <property type="entry name" value="FAD/NAD-bd_sf"/>
</dbReference>
<evidence type="ECO:0000313" key="6">
    <source>
        <dbReference type="Proteomes" id="UP001552479"/>
    </source>
</evidence>
<protein>
    <submittedName>
        <fullName evidence="5">FAD-dependent monooxygenase</fullName>
    </submittedName>
</protein>
<comment type="cofactor">
    <cofactor evidence="1">
        <name>FAD</name>
        <dbReference type="ChEBI" id="CHEBI:57692"/>
    </cofactor>
</comment>
<dbReference type="InterPro" id="IPR050641">
    <property type="entry name" value="RIFMO-like"/>
</dbReference>
<keyword evidence="6" id="KW-1185">Reference proteome</keyword>
<dbReference type="Gene3D" id="3.40.30.120">
    <property type="match status" value="1"/>
</dbReference>
<dbReference type="PANTHER" id="PTHR43004">
    <property type="entry name" value="TRK SYSTEM POTASSIUM UPTAKE PROTEIN"/>
    <property type="match status" value="1"/>
</dbReference>
<dbReference type="Proteomes" id="UP001552479">
    <property type="component" value="Unassembled WGS sequence"/>
</dbReference>
<dbReference type="PRINTS" id="PR00420">
    <property type="entry name" value="RNGMNOXGNASE"/>
</dbReference>
<keyword evidence="5" id="KW-0560">Oxidoreductase</keyword>
<feature type="domain" description="FAD-binding" evidence="4">
    <location>
        <begin position="3"/>
        <end position="346"/>
    </location>
</feature>
<dbReference type="PANTHER" id="PTHR43004:SF19">
    <property type="entry name" value="BINDING MONOOXYGENASE, PUTATIVE (JCVI)-RELATED"/>
    <property type="match status" value="1"/>
</dbReference>
<dbReference type="Pfam" id="PF01494">
    <property type="entry name" value="FAD_binding_3"/>
    <property type="match status" value="1"/>
</dbReference>
<sequence>MDADVVVAGAGPVGLMTACELALQGVAVVVLEQLREPGDESRAQVLHGRTIPVLDQRGLLGRFTAAERGLNGGGGRSHDKRALPKGHFAGITGLDFAGPGGGLPAAVFVPQAVTTRLLADRAAELGVDVRRGARVTGAEQDADGVTVLLADGTRVRARYAVGCDGARSAVREAAGIGFSGTASTLSTTAGEVLLGDPPNAPAGWQRTPRGCTVMSVHPGGGRSRVVAIEFSGPPRDREAPVTVEELSATVARIHGRAVPMTGLEAGARYGDAARLADAYRSGRILLAGDAAHIHYPVGGQGLNIGLQDAVNLGWKLAEVLRRQAPEALLDSYESERRPVAAAVLMHTRAQIALLAPDPRVDALREMFTELIGFDQVNRYLAEKISATDIRYDMGPDAMGPEDAHPLVGRFVPPVELTVDGARRPLSGLLHTGRSVLLALDGDVDRLTSAAHAAAGRQARLDVVPGRCPELSGLAALLVRPDGYVAWAAGTGLPAEQFRQGLDAALRRWLGDESRATH</sequence>
<name>A0ABV3J265_9ACTN</name>
<dbReference type="GO" id="GO:0004497">
    <property type="term" value="F:monooxygenase activity"/>
    <property type="evidence" value="ECO:0007669"/>
    <property type="project" value="UniProtKB-KW"/>
</dbReference>
<accession>A0ABV3J265</accession>
<evidence type="ECO:0000256" key="1">
    <source>
        <dbReference type="ARBA" id="ARBA00001974"/>
    </source>
</evidence>
<gene>
    <name evidence="5" type="ORF">AB0L03_28830</name>
</gene>
<dbReference type="InterPro" id="IPR002938">
    <property type="entry name" value="FAD-bd"/>
</dbReference>
<dbReference type="RefSeq" id="WP_366090099.1">
    <property type="nucleotide sequence ID" value="NZ_JBFASG010000039.1"/>
</dbReference>
<keyword evidence="5" id="KW-0503">Monooxygenase</keyword>
<evidence type="ECO:0000259" key="4">
    <source>
        <dbReference type="Pfam" id="PF01494"/>
    </source>
</evidence>
<dbReference type="Gene3D" id="3.50.50.60">
    <property type="entry name" value="FAD/NAD(P)-binding domain"/>
    <property type="match status" value="2"/>
</dbReference>
<dbReference type="SUPFAM" id="SSF51905">
    <property type="entry name" value="FAD/NAD(P)-binding domain"/>
    <property type="match status" value="1"/>
</dbReference>
<evidence type="ECO:0000256" key="2">
    <source>
        <dbReference type="ARBA" id="ARBA00022630"/>
    </source>
</evidence>
<dbReference type="EMBL" id="JBFASG010000039">
    <property type="protein sequence ID" value="MEV4926783.1"/>
    <property type="molecule type" value="Genomic_DNA"/>
</dbReference>
<proteinExistence type="predicted"/>
<reference evidence="5 6" key="1">
    <citation type="submission" date="2024-06" db="EMBL/GenBank/DDBJ databases">
        <title>The Natural Products Discovery Center: Release of the First 8490 Sequenced Strains for Exploring Actinobacteria Biosynthetic Diversity.</title>
        <authorList>
            <person name="Kalkreuter E."/>
            <person name="Kautsar S.A."/>
            <person name="Yang D."/>
            <person name="Bader C.D."/>
            <person name="Teijaro C.N."/>
            <person name="Fluegel L."/>
            <person name="Davis C.M."/>
            <person name="Simpson J.R."/>
            <person name="Lauterbach L."/>
            <person name="Steele A.D."/>
            <person name="Gui C."/>
            <person name="Meng S."/>
            <person name="Li G."/>
            <person name="Viehrig K."/>
            <person name="Ye F."/>
            <person name="Su P."/>
            <person name="Kiefer A.F."/>
            <person name="Nichols A."/>
            <person name="Cepeda A.J."/>
            <person name="Yan W."/>
            <person name="Fan B."/>
            <person name="Jiang Y."/>
            <person name="Adhikari A."/>
            <person name="Zheng C.-J."/>
            <person name="Schuster L."/>
            <person name="Cowan T.M."/>
            <person name="Smanski M.J."/>
            <person name="Chevrette M.G."/>
            <person name="De Carvalho L.P.S."/>
            <person name="Shen B."/>
        </authorList>
    </citation>
    <scope>NUCLEOTIDE SEQUENCE [LARGE SCALE GENOMIC DNA]</scope>
    <source>
        <strain evidence="5 6">NPDC053791</strain>
    </source>
</reference>
<keyword evidence="3" id="KW-0274">FAD</keyword>
<dbReference type="Pfam" id="PF21274">
    <property type="entry name" value="Rng_hyd_C"/>
    <property type="match status" value="1"/>
</dbReference>
<comment type="caution">
    <text evidence="5">The sequence shown here is derived from an EMBL/GenBank/DDBJ whole genome shotgun (WGS) entry which is preliminary data.</text>
</comment>
<evidence type="ECO:0000256" key="3">
    <source>
        <dbReference type="ARBA" id="ARBA00022827"/>
    </source>
</evidence>